<organism evidence="1 2">
    <name type="scientific">Pseudolactococcus insecticola</name>
    <dbReference type="NCBI Taxonomy" id="2709158"/>
    <lineage>
        <taxon>Bacteria</taxon>
        <taxon>Bacillati</taxon>
        <taxon>Bacillota</taxon>
        <taxon>Bacilli</taxon>
        <taxon>Lactobacillales</taxon>
        <taxon>Streptococcaceae</taxon>
        <taxon>Pseudolactococcus</taxon>
    </lineage>
</organism>
<reference evidence="1 2" key="1">
    <citation type="submission" date="2020-02" db="EMBL/GenBank/DDBJ databases">
        <title>Draft genome sequence of Lactococcus sp. Hs20B0-1.</title>
        <authorList>
            <person name="Noda S."/>
            <person name="Yuki M."/>
            <person name="Ohkuma M."/>
        </authorList>
    </citation>
    <scope>NUCLEOTIDE SEQUENCE [LARGE SCALE GENOMIC DNA]</scope>
    <source>
        <strain evidence="1 2">Hs20B0-1</strain>
    </source>
</reference>
<sequence length="80" mass="9332">MASKKVTISVDETLFNRVKIINGKEQTFSGLIEHLLTLYVDNKINEHDDMNFELIYHRLNQLLGLNKMQLDILLERTEDG</sequence>
<protein>
    <submittedName>
        <fullName evidence="1">Uncharacterized protein</fullName>
    </submittedName>
</protein>
<dbReference type="RefSeq" id="WP_172357541.1">
    <property type="nucleotide sequence ID" value="NZ_BLLH01000011.1"/>
</dbReference>
<evidence type="ECO:0000313" key="2">
    <source>
        <dbReference type="Proteomes" id="UP000475928"/>
    </source>
</evidence>
<name>A0A6A0B947_9LACT</name>
<dbReference type="AlphaFoldDB" id="A0A6A0B947"/>
<comment type="caution">
    <text evidence="1">The sequence shown here is derived from an EMBL/GenBank/DDBJ whole genome shotgun (WGS) entry which is preliminary data.</text>
</comment>
<evidence type="ECO:0000313" key="1">
    <source>
        <dbReference type="EMBL" id="GFH41255.1"/>
    </source>
</evidence>
<dbReference type="Proteomes" id="UP000475928">
    <property type="component" value="Unassembled WGS sequence"/>
</dbReference>
<gene>
    <name evidence="1" type="ORF">Hs20B_16530</name>
</gene>
<dbReference type="EMBL" id="BLLH01000011">
    <property type="protein sequence ID" value="GFH41255.1"/>
    <property type="molecule type" value="Genomic_DNA"/>
</dbReference>
<accession>A0A6A0B947</accession>
<keyword evidence="2" id="KW-1185">Reference proteome</keyword>
<proteinExistence type="predicted"/>